<dbReference type="SUPFAM" id="SSF55347">
    <property type="entry name" value="Glyceraldehyde-3-phosphate dehydrogenase-like, C-terminal domain"/>
    <property type="match status" value="1"/>
</dbReference>
<dbReference type="Pfam" id="PF01262">
    <property type="entry name" value="AlaDh_PNT_C"/>
    <property type="match status" value="1"/>
</dbReference>
<dbReference type="SMART" id="SM01002">
    <property type="entry name" value="AlaDh_PNT_C"/>
    <property type="match status" value="1"/>
</dbReference>
<feature type="domain" description="Alanine dehydrogenase/pyridine nucleotide transhydrogenase N-terminal" evidence="8">
    <location>
        <begin position="28"/>
        <end position="175"/>
    </location>
</feature>
<dbReference type="SUPFAM" id="SSF52283">
    <property type="entry name" value="Formate/glycerate dehydrogenase catalytic domain-like"/>
    <property type="match status" value="1"/>
</dbReference>
<dbReference type="InParanoid" id="A0A067MRU2"/>
<dbReference type="GO" id="GO:0005737">
    <property type="term" value="C:cytoplasm"/>
    <property type="evidence" value="ECO:0007669"/>
    <property type="project" value="TreeGrafter"/>
</dbReference>
<accession>A0A067MRU2</accession>
<name>A0A067MRU2_BOTB1</name>
<comment type="pathway">
    <text evidence="2">Amino-acid degradation; L-lysine degradation via saccharopine pathway; glutaryl-CoA from L-lysine: step 2/6.</text>
</comment>
<dbReference type="UniPathway" id="UPA00868">
    <property type="reaction ID" value="UER00835"/>
</dbReference>
<evidence type="ECO:0000313" key="9">
    <source>
        <dbReference type="EMBL" id="KDQ17415.1"/>
    </source>
</evidence>
<dbReference type="STRING" id="930990.A0A067MRU2"/>
<dbReference type="AlphaFoldDB" id="A0A067MRU2"/>
<keyword evidence="10" id="KW-1185">Reference proteome</keyword>
<evidence type="ECO:0000256" key="6">
    <source>
        <dbReference type="ARBA" id="ARBA00025744"/>
    </source>
</evidence>
<dbReference type="InterPro" id="IPR032095">
    <property type="entry name" value="Sacchrp_dh-like_C"/>
</dbReference>
<evidence type="ECO:0000259" key="8">
    <source>
        <dbReference type="SMART" id="SM01003"/>
    </source>
</evidence>
<dbReference type="OrthoDB" id="10059875at2759"/>
<dbReference type="GO" id="GO:0033512">
    <property type="term" value="P:L-lysine catabolic process to acetyl-CoA via saccharopine"/>
    <property type="evidence" value="ECO:0007669"/>
    <property type="project" value="UniProtKB-UniPathway"/>
</dbReference>
<keyword evidence="4" id="KW-0028">Amino-acid biosynthesis</keyword>
<dbReference type="Pfam" id="PF05222">
    <property type="entry name" value="AlaDh_PNT_N"/>
    <property type="match status" value="1"/>
</dbReference>
<gene>
    <name evidence="9" type="ORF">BOTBODRAFT_105760</name>
</gene>
<comment type="pathway">
    <text evidence="1">Amino-acid degradation; L-lysine degradation via saccharopine pathway; glutaryl-CoA from L-lysine: step 1/6.</text>
</comment>
<protein>
    <submittedName>
        <fullName evidence="9">Uncharacterized protein</fullName>
    </submittedName>
</protein>
<evidence type="ECO:0000256" key="2">
    <source>
        <dbReference type="ARBA" id="ARBA00004720"/>
    </source>
</evidence>
<dbReference type="Pfam" id="PF16653">
    <property type="entry name" value="Sacchrp_dh_C"/>
    <property type="match status" value="1"/>
</dbReference>
<keyword evidence="3" id="KW-0560">Oxidoreductase</keyword>
<evidence type="ECO:0000259" key="7">
    <source>
        <dbReference type="SMART" id="SM01002"/>
    </source>
</evidence>
<keyword evidence="5" id="KW-0511">Multifunctional enzyme</keyword>
<dbReference type="SMART" id="SM01003">
    <property type="entry name" value="AlaDh_PNT_N"/>
    <property type="match status" value="1"/>
</dbReference>
<dbReference type="EMBL" id="KL198024">
    <property type="protein sequence ID" value="KDQ17415.1"/>
    <property type="molecule type" value="Genomic_DNA"/>
</dbReference>
<dbReference type="GO" id="GO:0004753">
    <property type="term" value="F:saccharopine dehydrogenase activity"/>
    <property type="evidence" value="ECO:0007669"/>
    <property type="project" value="TreeGrafter"/>
</dbReference>
<dbReference type="PANTHER" id="PTHR11133:SF23">
    <property type="entry name" value="SACCHAROPINE DEHYDROGENASE [NAD(+), L-LYSINE-FORMING]"/>
    <property type="match status" value="1"/>
</dbReference>
<dbReference type="GO" id="GO:0019878">
    <property type="term" value="P:lysine biosynthetic process via aminoadipic acid"/>
    <property type="evidence" value="ECO:0007669"/>
    <property type="project" value="TreeGrafter"/>
</dbReference>
<dbReference type="Gene3D" id="1.10.1870.10">
    <property type="entry name" value="Domain 3, Saccharopine reductase"/>
    <property type="match status" value="1"/>
</dbReference>
<dbReference type="Gene3D" id="3.40.50.720">
    <property type="entry name" value="NAD(P)-binding Rossmann-like Domain"/>
    <property type="match status" value="2"/>
</dbReference>
<dbReference type="InterPro" id="IPR007886">
    <property type="entry name" value="AlaDH/PNT_N"/>
</dbReference>
<reference evidence="10" key="1">
    <citation type="journal article" date="2014" name="Proc. Natl. Acad. Sci. U.S.A.">
        <title>Extensive sampling of basidiomycete genomes demonstrates inadequacy of the white-rot/brown-rot paradigm for wood decay fungi.</title>
        <authorList>
            <person name="Riley R."/>
            <person name="Salamov A.A."/>
            <person name="Brown D.W."/>
            <person name="Nagy L.G."/>
            <person name="Floudas D."/>
            <person name="Held B.W."/>
            <person name="Levasseur A."/>
            <person name="Lombard V."/>
            <person name="Morin E."/>
            <person name="Otillar R."/>
            <person name="Lindquist E.A."/>
            <person name="Sun H."/>
            <person name="LaButti K.M."/>
            <person name="Schmutz J."/>
            <person name="Jabbour D."/>
            <person name="Luo H."/>
            <person name="Baker S.E."/>
            <person name="Pisabarro A.G."/>
            <person name="Walton J.D."/>
            <person name="Blanchette R.A."/>
            <person name="Henrissat B."/>
            <person name="Martin F."/>
            <person name="Cullen D."/>
            <person name="Hibbett D.S."/>
            <person name="Grigoriev I.V."/>
        </authorList>
    </citation>
    <scope>NUCLEOTIDE SEQUENCE [LARGE SCALE GENOMIC DNA]</scope>
    <source>
        <strain evidence="10">FD-172 SS1</strain>
    </source>
</reference>
<dbReference type="Pfam" id="PF03435">
    <property type="entry name" value="Sacchrp_dh_NADP"/>
    <property type="match status" value="1"/>
</dbReference>
<dbReference type="InterPro" id="IPR036291">
    <property type="entry name" value="NAD(P)-bd_dom_sf"/>
</dbReference>
<dbReference type="HOGENOM" id="CLU_005231_0_0_1"/>
<evidence type="ECO:0000256" key="3">
    <source>
        <dbReference type="ARBA" id="ARBA00023002"/>
    </source>
</evidence>
<feature type="domain" description="Alanine dehydrogenase/pyridine nucleotide transhydrogenase NAD(H)-binding" evidence="7">
    <location>
        <begin position="220"/>
        <end position="398"/>
    </location>
</feature>
<organism evidence="9 10">
    <name type="scientific">Botryobasidium botryosum (strain FD-172 SS1)</name>
    <dbReference type="NCBI Taxonomy" id="930990"/>
    <lineage>
        <taxon>Eukaryota</taxon>
        <taxon>Fungi</taxon>
        <taxon>Dikarya</taxon>
        <taxon>Basidiomycota</taxon>
        <taxon>Agaricomycotina</taxon>
        <taxon>Agaricomycetes</taxon>
        <taxon>Cantharellales</taxon>
        <taxon>Botryobasidiaceae</taxon>
        <taxon>Botryobasidium</taxon>
    </lineage>
</organism>
<keyword evidence="4" id="KW-0457">Lysine biosynthesis</keyword>
<comment type="similarity">
    <text evidence="6">In the C-terminal section; belongs to the saccharopine dehydrogenase family.</text>
</comment>
<dbReference type="InterPro" id="IPR051168">
    <property type="entry name" value="AASS"/>
</dbReference>
<dbReference type="InterPro" id="IPR007698">
    <property type="entry name" value="AlaDH/PNT_NAD(H)-bd"/>
</dbReference>
<proteinExistence type="inferred from homology"/>
<evidence type="ECO:0000256" key="5">
    <source>
        <dbReference type="ARBA" id="ARBA00023268"/>
    </source>
</evidence>
<dbReference type="PANTHER" id="PTHR11133">
    <property type="entry name" value="SACCHAROPINE DEHYDROGENASE"/>
    <property type="match status" value="1"/>
</dbReference>
<evidence type="ECO:0000256" key="4">
    <source>
        <dbReference type="ARBA" id="ARBA00023154"/>
    </source>
</evidence>
<dbReference type="Proteomes" id="UP000027195">
    <property type="component" value="Unassembled WGS sequence"/>
</dbReference>
<evidence type="ECO:0000313" key="10">
    <source>
        <dbReference type="Proteomes" id="UP000027195"/>
    </source>
</evidence>
<dbReference type="SUPFAM" id="SSF51735">
    <property type="entry name" value="NAD(P)-binding Rossmann-fold domains"/>
    <property type="match status" value="1"/>
</dbReference>
<dbReference type="Gene3D" id="3.30.360.10">
    <property type="entry name" value="Dihydrodipicolinate Reductase, domain 2"/>
    <property type="match status" value="1"/>
</dbReference>
<evidence type="ECO:0000256" key="1">
    <source>
        <dbReference type="ARBA" id="ARBA00004682"/>
    </source>
</evidence>
<dbReference type="CDD" id="cd12189">
    <property type="entry name" value="LKR_SDH_like"/>
    <property type="match status" value="1"/>
</dbReference>
<sequence>MILKLTRPNARVVVRRTRAISSSAITIGIRREDPARIWERRCPLTPDAVRELIRDHGVNVILQDCDRRIWTRDNFLKVGASFHPTLEPATIILGIKEVPLNELITSPSPEGLPRTHIMFSHTIKGQPYNMPLLTRFMSTKDSPTSARLIDYELLTDQAGPRGKRVVGFGWFAGAAGAVEGLAASALEYLSLGVATPFLHLPRPYSHFTLAQMRASLRSIAEKIGKNGMPRATGPYIIAVTGNGNVATGALDLLSELPVSYITAAELPELVANKDADLRKIYVLHVPPSAYLFRKDGGEFDRQTYYSQPAEFESRFHELIAPYISLLINGTGWNPGFPRLMTSEQCEIAVKTAGRIGKGRFRSVADVSCDVMGGLEFVTKATTIDEPFFKSREGVQVMSVDILPTQLPLDASCHFSNALMPYLRALVREYQGGSTGGKMKEEDAPLAEALERATIAKRGRLTEGHEWLYEQMEKMQRAEASSDVAVESTLKGSEHQPVGRVKKKTVLLFGSGMVAKPAVEEFLKRAEVKLVVASNNVPEAEALLRGCDRNRAEVVQVNSADAQKVGALVERADVVVSLLPAPLHPPLAEQCIQHGKHLVTASYISPTMQALNSKALAADVLLLNEIGLDPGIDHLSAMELRDRIEAQGKRVSSFISWCGGLPAPENSNVPLGMKFSWSPAGLLSAATNDAKFKLRNKMFEIPGQSLLSKYFPNVPIAKGFAFEGLANRDSLSYADTYGLGPLTALETVFRGTLRHYCIDRYQGFADVVDAMKKIGLFEREKTVVLKRWEDLAGLALEARGILGAGRGSADPRSIRSAFADVIPKKEQVEVITGALEWLSMIPKASAHQSALNNLPALPQGPTTPFALLAALLSHKLRYEAHERDMVVLTHEVIAVPASNPAANAIPAEQDRSQGQKEVYTSTLITYGTPTASAMSRTVGLPIAFAALRILDGDIRVRGVRAPVDEEVYRGVLHDLEGAGLGMRESMSLGGEGMGKELVRGLGKF</sequence>
<dbReference type="InterPro" id="IPR005097">
    <property type="entry name" value="Sacchrp_dh_NADP-bd"/>
</dbReference>